<dbReference type="GO" id="GO:0003677">
    <property type="term" value="F:DNA binding"/>
    <property type="evidence" value="ECO:0007669"/>
    <property type="project" value="InterPro"/>
</dbReference>
<dbReference type="Pfam" id="PF21716">
    <property type="entry name" value="dnstrm_HI1420"/>
    <property type="match status" value="1"/>
</dbReference>
<protein>
    <submittedName>
        <fullName evidence="1">Addiction module antitoxin</fullName>
    </submittedName>
</protein>
<gene>
    <name evidence="1" type="ORF">AXE65_00655</name>
</gene>
<evidence type="ECO:0000313" key="2">
    <source>
        <dbReference type="Proteomes" id="UP000072660"/>
    </source>
</evidence>
<accession>A0A139SX42</accession>
<reference evidence="1 2" key="1">
    <citation type="submission" date="2016-02" db="EMBL/GenBank/DDBJ databases">
        <authorList>
            <person name="Wen L."/>
            <person name="He K."/>
            <person name="Yang H."/>
        </authorList>
    </citation>
    <scope>NUCLEOTIDE SEQUENCE [LARGE SCALE GENOMIC DNA]</scope>
    <source>
        <strain evidence="1 2">CV58</strain>
    </source>
</reference>
<dbReference type="InterPro" id="IPR014057">
    <property type="entry name" value="HI1420"/>
</dbReference>
<comment type="caution">
    <text evidence="1">The sequence shown here is derived from an EMBL/GenBank/DDBJ whole genome shotgun (WGS) entry which is preliminary data.</text>
</comment>
<dbReference type="PANTHER" id="PTHR40275:SF1">
    <property type="entry name" value="SSL7038 PROTEIN"/>
    <property type="match status" value="1"/>
</dbReference>
<dbReference type="InterPro" id="IPR010982">
    <property type="entry name" value="Lambda_DNA-bd_dom_sf"/>
</dbReference>
<sequence>MAIQAFDVSAHLDDEETIRAYLSAALEDPNPDAFLLALGNVAKARGIAQLAEAAGVGRQSLYKTLASGAQPRYATVLKLISALGLRLDVRGVNVA</sequence>
<dbReference type="EMBL" id="LSZO01000046">
    <property type="protein sequence ID" value="KXU39074.1"/>
    <property type="molecule type" value="Genomic_DNA"/>
</dbReference>
<dbReference type="Proteomes" id="UP000072660">
    <property type="component" value="Unassembled WGS sequence"/>
</dbReference>
<organism evidence="1 2">
    <name type="scientific">Ventosimonas gracilis</name>
    <dbReference type="NCBI Taxonomy" id="1680762"/>
    <lineage>
        <taxon>Bacteria</taxon>
        <taxon>Pseudomonadati</taxon>
        <taxon>Pseudomonadota</taxon>
        <taxon>Gammaproteobacteria</taxon>
        <taxon>Pseudomonadales</taxon>
        <taxon>Ventosimonadaceae</taxon>
        <taxon>Ventosimonas</taxon>
    </lineage>
</organism>
<dbReference type="AlphaFoldDB" id="A0A139SX42"/>
<evidence type="ECO:0000313" key="1">
    <source>
        <dbReference type="EMBL" id="KXU39074.1"/>
    </source>
</evidence>
<keyword evidence="2" id="KW-1185">Reference proteome</keyword>
<dbReference type="PANTHER" id="PTHR40275">
    <property type="entry name" value="SSL7038 PROTEIN"/>
    <property type="match status" value="1"/>
</dbReference>
<dbReference type="SUPFAM" id="SSF47413">
    <property type="entry name" value="lambda repressor-like DNA-binding domains"/>
    <property type="match status" value="1"/>
</dbReference>
<name>A0A139SX42_9GAMM</name>
<dbReference type="Gene3D" id="1.10.260.40">
    <property type="entry name" value="lambda repressor-like DNA-binding domains"/>
    <property type="match status" value="1"/>
</dbReference>
<dbReference type="OrthoDB" id="9798416at2"/>
<proteinExistence type="predicted"/>
<dbReference type="RefSeq" id="WP_068387573.1">
    <property type="nucleotide sequence ID" value="NZ_LSZO01000046.1"/>
</dbReference>
<dbReference type="NCBIfam" id="TIGR02684">
    <property type="entry name" value="dnstrm_HI1420"/>
    <property type="match status" value="1"/>
</dbReference>